<dbReference type="Proteomes" id="UP000812440">
    <property type="component" value="Chromosome 1"/>
</dbReference>
<dbReference type="AlphaFoldDB" id="A0A8T2KGI0"/>
<organism evidence="1 2">
    <name type="scientific">Hymenochirus boettgeri</name>
    <name type="common">Congo dwarf clawed frog</name>
    <dbReference type="NCBI Taxonomy" id="247094"/>
    <lineage>
        <taxon>Eukaryota</taxon>
        <taxon>Metazoa</taxon>
        <taxon>Chordata</taxon>
        <taxon>Craniata</taxon>
        <taxon>Vertebrata</taxon>
        <taxon>Euteleostomi</taxon>
        <taxon>Amphibia</taxon>
        <taxon>Batrachia</taxon>
        <taxon>Anura</taxon>
        <taxon>Pipoidea</taxon>
        <taxon>Pipidae</taxon>
        <taxon>Pipinae</taxon>
        <taxon>Hymenochirus</taxon>
    </lineage>
</organism>
<evidence type="ECO:0000313" key="1">
    <source>
        <dbReference type="EMBL" id="KAG8454650.1"/>
    </source>
</evidence>
<protein>
    <submittedName>
        <fullName evidence="1">Uncharacterized protein</fullName>
    </submittedName>
</protein>
<accession>A0A8T2KGI0</accession>
<name>A0A8T2KGI0_9PIPI</name>
<dbReference type="EMBL" id="JAACNH010000001">
    <property type="protein sequence ID" value="KAG8454650.1"/>
    <property type="molecule type" value="Genomic_DNA"/>
</dbReference>
<keyword evidence="2" id="KW-1185">Reference proteome</keyword>
<gene>
    <name evidence="1" type="ORF">GDO86_001028</name>
</gene>
<sequence length="84" mass="9383">MLLTSFHSKCFHVSFAVWLCKSSSLATCTQNPRKLLLNITYFAIFLITKCLCSSDTLYIALIGAAHNTWSCDPWYYGFVGGGPH</sequence>
<proteinExistence type="predicted"/>
<evidence type="ECO:0000313" key="2">
    <source>
        <dbReference type="Proteomes" id="UP000812440"/>
    </source>
</evidence>
<reference evidence="1" key="1">
    <citation type="thesis" date="2020" institute="ProQuest LLC" country="789 East Eisenhower Parkway, Ann Arbor, MI, USA">
        <title>Comparative Genomics and Chromosome Evolution.</title>
        <authorList>
            <person name="Mudd A.B."/>
        </authorList>
    </citation>
    <scope>NUCLEOTIDE SEQUENCE</scope>
    <source>
        <strain evidence="1">Female2</strain>
        <tissue evidence="1">Blood</tissue>
    </source>
</reference>
<comment type="caution">
    <text evidence="1">The sequence shown here is derived from an EMBL/GenBank/DDBJ whole genome shotgun (WGS) entry which is preliminary data.</text>
</comment>